<protein>
    <recommendedName>
        <fullName evidence="4">Flagellar biosynthesis protein FlhB</fullName>
    </recommendedName>
</protein>
<dbReference type="AlphaFoldDB" id="A0A419EXZ5"/>
<evidence type="ECO:0000313" key="2">
    <source>
        <dbReference type="EMBL" id="RJP69874.1"/>
    </source>
</evidence>
<organism evidence="2 3">
    <name type="scientific">Candidatus Abyssobacteria bacterium SURF_17</name>
    <dbReference type="NCBI Taxonomy" id="2093361"/>
    <lineage>
        <taxon>Bacteria</taxon>
        <taxon>Pseudomonadati</taxon>
        <taxon>Candidatus Hydrogenedentota</taxon>
        <taxon>Candidatus Abyssobacteria</taxon>
    </lineage>
</organism>
<gene>
    <name evidence="2" type="ORF">C4532_10090</name>
</gene>
<reference evidence="2 3" key="1">
    <citation type="journal article" date="2017" name="ISME J.">
        <title>Energy and carbon metabolisms in a deep terrestrial subsurface fluid microbial community.</title>
        <authorList>
            <person name="Momper L."/>
            <person name="Jungbluth S.P."/>
            <person name="Lee M.D."/>
            <person name="Amend J.P."/>
        </authorList>
    </citation>
    <scope>NUCLEOTIDE SEQUENCE [LARGE SCALE GENOMIC DNA]</scope>
    <source>
        <strain evidence="2">SURF_17</strain>
    </source>
</reference>
<dbReference type="PANTHER" id="PTHR30531:SF12">
    <property type="entry name" value="FLAGELLAR BIOSYNTHETIC PROTEIN FLHB"/>
    <property type="match status" value="1"/>
</dbReference>
<dbReference type="Proteomes" id="UP000285961">
    <property type="component" value="Unassembled WGS sequence"/>
</dbReference>
<dbReference type="InterPro" id="IPR006135">
    <property type="entry name" value="T3SS_substrate_exporter"/>
</dbReference>
<evidence type="ECO:0000313" key="3">
    <source>
        <dbReference type="Proteomes" id="UP000285961"/>
    </source>
</evidence>
<dbReference type="GO" id="GO:0005886">
    <property type="term" value="C:plasma membrane"/>
    <property type="evidence" value="ECO:0007669"/>
    <property type="project" value="TreeGrafter"/>
</dbReference>
<dbReference type="InterPro" id="IPR029025">
    <property type="entry name" value="T3SS_substrate_exporter_C"/>
</dbReference>
<dbReference type="GO" id="GO:0009306">
    <property type="term" value="P:protein secretion"/>
    <property type="evidence" value="ECO:0007669"/>
    <property type="project" value="InterPro"/>
</dbReference>
<name>A0A419EXZ5_9BACT</name>
<dbReference type="Pfam" id="PF01312">
    <property type="entry name" value="Bac_export_2"/>
    <property type="match status" value="1"/>
</dbReference>
<dbReference type="Gene3D" id="3.40.1690.10">
    <property type="entry name" value="secretion proteins EscU"/>
    <property type="match status" value="1"/>
</dbReference>
<dbReference type="PANTHER" id="PTHR30531">
    <property type="entry name" value="FLAGELLAR BIOSYNTHETIC PROTEIN FLHB"/>
    <property type="match status" value="1"/>
</dbReference>
<proteinExistence type="inferred from homology"/>
<dbReference type="SUPFAM" id="SSF160544">
    <property type="entry name" value="EscU C-terminal domain-like"/>
    <property type="match status" value="1"/>
</dbReference>
<dbReference type="EMBL" id="QZKI01000077">
    <property type="protein sequence ID" value="RJP69874.1"/>
    <property type="molecule type" value="Genomic_DNA"/>
</dbReference>
<comment type="similarity">
    <text evidence="1">Belongs to the type III secretion exporter family.</text>
</comment>
<accession>A0A419EXZ5</accession>
<sequence>MSSGNRSDHHADVPPKAVALRYDRDKENAPRIVAKGSGYLAERIIATARQHGITTYEDKELIELLSRIELYEVIPVELYQIVAEVLAFVYRLNKNAFDL</sequence>
<evidence type="ECO:0000256" key="1">
    <source>
        <dbReference type="ARBA" id="ARBA00010690"/>
    </source>
</evidence>
<evidence type="ECO:0008006" key="4">
    <source>
        <dbReference type="Google" id="ProtNLM"/>
    </source>
</evidence>
<comment type="caution">
    <text evidence="2">The sequence shown here is derived from an EMBL/GenBank/DDBJ whole genome shotgun (WGS) entry which is preliminary data.</text>
</comment>